<proteinExistence type="predicted"/>
<evidence type="ECO:0000313" key="2">
    <source>
        <dbReference type="Proteomes" id="UP000655016"/>
    </source>
</evidence>
<dbReference type="EMBL" id="BMKP01000011">
    <property type="protein sequence ID" value="GGF26669.1"/>
    <property type="molecule type" value="Genomic_DNA"/>
</dbReference>
<dbReference type="RefSeq" id="WP_229684397.1">
    <property type="nucleotide sequence ID" value="NZ_BMKP01000011.1"/>
</dbReference>
<comment type="caution">
    <text evidence="1">The sequence shown here is derived from an EMBL/GenBank/DDBJ whole genome shotgun (WGS) entry which is preliminary data.</text>
</comment>
<evidence type="ECO:0000313" key="1">
    <source>
        <dbReference type="EMBL" id="GGF26669.1"/>
    </source>
</evidence>
<organism evidence="1 2">
    <name type="scientific">Flavobacterium limi</name>
    <dbReference type="NCBI Taxonomy" id="2045105"/>
    <lineage>
        <taxon>Bacteria</taxon>
        <taxon>Pseudomonadati</taxon>
        <taxon>Bacteroidota</taxon>
        <taxon>Flavobacteriia</taxon>
        <taxon>Flavobacteriales</taxon>
        <taxon>Flavobacteriaceae</taxon>
        <taxon>Flavobacterium</taxon>
    </lineage>
</organism>
<gene>
    <name evidence="1" type="ORF">GCM10011518_40050</name>
</gene>
<keyword evidence="2" id="KW-1185">Reference proteome</keyword>
<name>A0ABQ1UTJ0_9FLAO</name>
<reference evidence="2" key="1">
    <citation type="journal article" date="2019" name="Int. J. Syst. Evol. Microbiol.">
        <title>The Global Catalogue of Microorganisms (GCM) 10K type strain sequencing project: providing services to taxonomists for standard genome sequencing and annotation.</title>
        <authorList>
            <consortium name="The Broad Institute Genomics Platform"/>
            <consortium name="The Broad Institute Genome Sequencing Center for Infectious Disease"/>
            <person name="Wu L."/>
            <person name="Ma J."/>
        </authorList>
    </citation>
    <scope>NUCLEOTIDE SEQUENCE [LARGE SCALE GENOMIC DNA]</scope>
    <source>
        <strain evidence="2">CGMCC 1.16060</strain>
    </source>
</reference>
<accession>A0ABQ1UTJ0</accession>
<dbReference type="Proteomes" id="UP000655016">
    <property type="component" value="Unassembled WGS sequence"/>
</dbReference>
<sequence>MKNEIIKSNPAKDWSQMGWRGIMLNQGTVWIDEEGRLIAINYQSKFELDLKNKIISGEKRKLHPSIAKFKTPECVLQTSKFKVRIDDLGNGNYRYASWSTKKSMSEKPDLVITNGKWFQEGTGGNHRFEFKKGQYVYECYIAPMREKDAAPANLTIYQNKKVILSQEAKIIPR</sequence>
<protein>
    <submittedName>
        <fullName evidence="1">Uncharacterized protein</fullName>
    </submittedName>
</protein>